<sequence length="101" mass="12290">MLLILQRFFYDYESGDSDRRLQYWINIREMFLRRWERLDIRMLLLARMMEQLYACKDIGSTLPTETIPASVTSPLYRNLRGKKRVFYSITKMPRNVVKTPY</sequence>
<evidence type="ECO:0000313" key="2">
    <source>
        <dbReference type="Proteomes" id="UP000018853"/>
    </source>
</evidence>
<dbReference type="AlphaFoldDB" id="W1W1W5"/>
<protein>
    <submittedName>
        <fullName evidence="1">Uncharacterized protein</fullName>
    </submittedName>
</protein>
<gene>
    <name evidence="1" type="ORF">Q609_ECAC02810G0010</name>
</gene>
<evidence type="ECO:0000313" key="1">
    <source>
        <dbReference type="EMBL" id="ETJ12172.1"/>
    </source>
</evidence>
<organism evidence="1 2">
    <name type="scientific">Escherichia coli DORA_A_5_14_21</name>
    <dbReference type="NCBI Taxonomy" id="1403943"/>
    <lineage>
        <taxon>Bacteria</taxon>
        <taxon>Pseudomonadati</taxon>
        <taxon>Pseudomonadota</taxon>
        <taxon>Gammaproteobacteria</taxon>
        <taxon>Enterobacterales</taxon>
        <taxon>Enterobacteriaceae</taxon>
        <taxon>Escherichia</taxon>
    </lineage>
</organism>
<name>W1W1W5_ECOLX</name>
<accession>W1W1W5</accession>
<dbReference type="Proteomes" id="UP000018853">
    <property type="component" value="Unassembled WGS sequence"/>
</dbReference>
<reference evidence="1 2" key="1">
    <citation type="submission" date="2013-12" db="EMBL/GenBank/DDBJ databases">
        <title>A Varibaculum cambriense genome reconstructed from a premature infant gut community with otherwise low bacterial novelty that shifts toward anaerobic metabolism during the third week of life.</title>
        <authorList>
            <person name="Brown C.T."/>
            <person name="Sharon I."/>
            <person name="Thomas B.C."/>
            <person name="Castelle C.J."/>
            <person name="Morowitz M.J."/>
            <person name="Banfield J.F."/>
        </authorList>
    </citation>
    <scope>NUCLEOTIDE SEQUENCE [LARGE SCALE GENOMIC DNA]</scope>
    <source>
        <strain evidence="2">DORA_A_5_14_21</strain>
    </source>
</reference>
<comment type="caution">
    <text evidence="1">The sequence shown here is derived from an EMBL/GenBank/DDBJ whole genome shotgun (WGS) entry which is preliminary data.</text>
</comment>
<dbReference type="EMBL" id="AZLZ01002810">
    <property type="protein sequence ID" value="ETJ12172.1"/>
    <property type="molecule type" value="Genomic_DNA"/>
</dbReference>
<proteinExistence type="predicted"/>